<keyword evidence="1" id="KW-1133">Transmembrane helix</keyword>
<evidence type="ECO:0000256" key="1">
    <source>
        <dbReference type="SAM" id="Phobius"/>
    </source>
</evidence>
<protein>
    <recommendedName>
        <fullName evidence="4">CAAX protease self-immunity</fullName>
    </recommendedName>
</protein>
<dbReference type="Proteomes" id="UP001321475">
    <property type="component" value="Chromosome"/>
</dbReference>
<feature type="transmembrane region" description="Helical" evidence="1">
    <location>
        <begin position="114"/>
        <end position="131"/>
    </location>
</feature>
<feature type="transmembrane region" description="Helical" evidence="1">
    <location>
        <begin position="152"/>
        <end position="169"/>
    </location>
</feature>
<organism evidence="2 3">
    <name type="scientific">Paraoerskovia sediminicola</name>
    <dbReference type="NCBI Taxonomy" id="1138587"/>
    <lineage>
        <taxon>Bacteria</taxon>
        <taxon>Bacillati</taxon>
        <taxon>Actinomycetota</taxon>
        <taxon>Actinomycetes</taxon>
        <taxon>Micrococcales</taxon>
        <taxon>Cellulomonadaceae</taxon>
        <taxon>Paraoerskovia</taxon>
    </lineage>
</organism>
<evidence type="ECO:0000313" key="3">
    <source>
        <dbReference type="Proteomes" id="UP001321475"/>
    </source>
</evidence>
<dbReference type="RefSeq" id="WP_286218825.1">
    <property type="nucleotide sequence ID" value="NZ_AP027729.1"/>
</dbReference>
<keyword evidence="1" id="KW-0472">Membrane</keyword>
<reference evidence="3" key="1">
    <citation type="journal article" date="2019" name="Int. J. Syst. Evol. Microbiol.">
        <title>The Global Catalogue of Microorganisms (GCM) 10K type strain sequencing project: providing services to taxonomists for standard genome sequencing and annotation.</title>
        <authorList>
            <consortium name="The Broad Institute Genomics Platform"/>
            <consortium name="The Broad Institute Genome Sequencing Center for Infectious Disease"/>
            <person name="Wu L."/>
            <person name="Ma J."/>
        </authorList>
    </citation>
    <scope>NUCLEOTIDE SEQUENCE [LARGE SCALE GENOMIC DNA]</scope>
    <source>
        <strain evidence="3">NBRC 108565</strain>
    </source>
</reference>
<sequence length="192" mass="19455">MRVTPRVWIALVLVAVQVAVTTALLATVDVDPGASAATRPALFGAVVIPALLSAVVLTLLTSALGWWRPVALDDPGRPRLPRAYLAVPALVVLAGGVGVAAVPGVGPAGAETGLPYLVTLVAAVLLTAYAHELLARGIGVVALRSRPGEAHVWLVSTLLSCALALPWIATGQGLGATSSRSLSRSVSAPRST</sequence>
<keyword evidence="1" id="KW-0812">Transmembrane</keyword>
<evidence type="ECO:0008006" key="4">
    <source>
        <dbReference type="Google" id="ProtNLM"/>
    </source>
</evidence>
<keyword evidence="3" id="KW-1185">Reference proteome</keyword>
<feature type="transmembrane region" description="Helical" evidence="1">
    <location>
        <begin position="83"/>
        <end position="102"/>
    </location>
</feature>
<feature type="transmembrane region" description="Helical" evidence="1">
    <location>
        <begin position="41"/>
        <end position="62"/>
    </location>
</feature>
<gene>
    <name evidence="2" type="ORF">GCM10025865_10240</name>
</gene>
<name>A0ABM8G130_9CELL</name>
<accession>A0ABM8G130</accession>
<evidence type="ECO:0000313" key="2">
    <source>
        <dbReference type="EMBL" id="BDZ41725.1"/>
    </source>
</evidence>
<proteinExistence type="predicted"/>
<dbReference type="EMBL" id="AP027729">
    <property type="protein sequence ID" value="BDZ41725.1"/>
    <property type="molecule type" value="Genomic_DNA"/>
</dbReference>